<name>A0AAN7KPN8_9MYRT</name>
<feature type="chain" id="PRO_5042954165" evidence="1">
    <location>
        <begin position="23"/>
        <end position="237"/>
    </location>
</feature>
<comment type="caution">
    <text evidence="2">The sequence shown here is derived from an EMBL/GenBank/DDBJ whole genome shotgun (WGS) entry which is preliminary data.</text>
</comment>
<dbReference type="Proteomes" id="UP001345219">
    <property type="component" value="Chromosome 3"/>
</dbReference>
<organism evidence="2 3">
    <name type="scientific">Trapa incisa</name>
    <dbReference type="NCBI Taxonomy" id="236973"/>
    <lineage>
        <taxon>Eukaryota</taxon>
        <taxon>Viridiplantae</taxon>
        <taxon>Streptophyta</taxon>
        <taxon>Embryophyta</taxon>
        <taxon>Tracheophyta</taxon>
        <taxon>Spermatophyta</taxon>
        <taxon>Magnoliopsida</taxon>
        <taxon>eudicotyledons</taxon>
        <taxon>Gunneridae</taxon>
        <taxon>Pentapetalae</taxon>
        <taxon>rosids</taxon>
        <taxon>malvids</taxon>
        <taxon>Myrtales</taxon>
        <taxon>Lythraceae</taxon>
        <taxon>Trapa</taxon>
    </lineage>
</organism>
<evidence type="ECO:0000313" key="2">
    <source>
        <dbReference type="EMBL" id="KAK4767841.1"/>
    </source>
</evidence>
<feature type="signal peptide" evidence="1">
    <location>
        <begin position="1"/>
        <end position="22"/>
    </location>
</feature>
<reference evidence="2 3" key="1">
    <citation type="journal article" date="2023" name="Hortic Res">
        <title>Pangenome of water caltrop reveals structural variations and asymmetric subgenome divergence after allopolyploidization.</title>
        <authorList>
            <person name="Zhang X."/>
            <person name="Chen Y."/>
            <person name="Wang L."/>
            <person name="Yuan Y."/>
            <person name="Fang M."/>
            <person name="Shi L."/>
            <person name="Lu R."/>
            <person name="Comes H.P."/>
            <person name="Ma Y."/>
            <person name="Chen Y."/>
            <person name="Huang G."/>
            <person name="Zhou Y."/>
            <person name="Zheng Z."/>
            <person name="Qiu Y."/>
        </authorList>
    </citation>
    <scope>NUCLEOTIDE SEQUENCE [LARGE SCALE GENOMIC DNA]</scope>
    <source>
        <tissue evidence="2">Roots</tissue>
    </source>
</reference>
<dbReference type="AlphaFoldDB" id="A0AAN7KPN8"/>
<protein>
    <submittedName>
        <fullName evidence="2">Uncharacterized protein</fullName>
    </submittedName>
</protein>
<sequence>MGGVSLITSLLCLCLWLWLCLSEGGKEGGRGFGLLQDEWVISRVFQKSISSSGCSGSTCSGGGKKARSIPAHFFYSEASSASSATLPPLLDSCSPYASLTDVRDGCSYVDSAPTPKEHVSCFSTIASAAAALDGSSFGCGAGFFQLNPQTPSQLGNEAVGVSVSFPSLRSLQDNLQLPNHFLPAIPVVGLGELAGACSSSGYNLYDQGDHKLDGSSTPTVGRSIGLGASELDCMWSY</sequence>
<proteinExistence type="predicted"/>
<evidence type="ECO:0000313" key="3">
    <source>
        <dbReference type="Proteomes" id="UP001345219"/>
    </source>
</evidence>
<keyword evidence="3" id="KW-1185">Reference proteome</keyword>
<evidence type="ECO:0000256" key="1">
    <source>
        <dbReference type="SAM" id="SignalP"/>
    </source>
</evidence>
<accession>A0AAN7KPN8</accession>
<gene>
    <name evidence="2" type="ORF">SAY87_002982</name>
</gene>
<dbReference type="EMBL" id="JAXIOK010000006">
    <property type="protein sequence ID" value="KAK4767841.1"/>
    <property type="molecule type" value="Genomic_DNA"/>
</dbReference>
<keyword evidence="1" id="KW-0732">Signal</keyword>